<comment type="caution">
    <text evidence="3">The sequence shown here is derived from an EMBL/GenBank/DDBJ whole genome shotgun (WGS) entry which is preliminary data.</text>
</comment>
<accession>A0ABT2Y7G9</accession>
<feature type="transmembrane region" description="Helical" evidence="1">
    <location>
        <begin position="7"/>
        <end position="24"/>
    </location>
</feature>
<evidence type="ECO:0000256" key="1">
    <source>
        <dbReference type="SAM" id="Phobius"/>
    </source>
</evidence>
<dbReference type="InterPro" id="IPR000073">
    <property type="entry name" value="AB_hydrolase_1"/>
</dbReference>
<dbReference type="Pfam" id="PF00561">
    <property type="entry name" value="Abhydrolase_1"/>
    <property type="match status" value="1"/>
</dbReference>
<keyword evidence="3" id="KW-0378">Hydrolase</keyword>
<dbReference type="InterPro" id="IPR029058">
    <property type="entry name" value="AB_hydrolase_fold"/>
</dbReference>
<organism evidence="3 4">
    <name type="scientific">Paracholeplasma manati</name>
    <dbReference type="NCBI Taxonomy" id="591373"/>
    <lineage>
        <taxon>Bacteria</taxon>
        <taxon>Bacillati</taxon>
        <taxon>Mycoplasmatota</taxon>
        <taxon>Mollicutes</taxon>
        <taxon>Acholeplasmatales</taxon>
        <taxon>Acholeplasmataceae</taxon>
        <taxon>Paracholeplasma</taxon>
    </lineage>
</organism>
<proteinExistence type="predicted"/>
<keyword evidence="4" id="KW-1185">Reference proteome</keyword>
<dbReference type="RefSeq" id="WP_263608875.1">
    <property type="nucleotide sequence ID" value="NZ_JAOVQM010000008.1"/>
</dbReference>
<dbReference type="GO" id="GO:0016787">
    <property type="term" value="F:hydrolase activity"/>
    <property type="evidence" value="ECO:0007669"/>
    <property type="project" value="UniProtKB-KW"/>
</dbReference>
<gene>
    <name evidence="3" type="ORF">N7548_07630</name>
</gene>
<name>A0ABT2Y7G9_9MOLU</name>
<keyword evidence="1" id="KW-1133">Transmembrane helix</keyword>
<dbReference type="SUPFAM" id="SSF53474">
    <property type="entry name" value="alpha/beta-Hydrolases"/>
    <property type="match status" value="1"/>
</dbReference>
<dbReference type="Gene3D" id="3.40.50.1820">
    <property type="entry name" value="alpha/beta hydrolase"/>
    <property type="match status" value="1"/>
</dbReference>
<reference evidence="3" key="1">
    <citation type="submission" date="2022-09" db="EMBL/GenBank/DDBJ databases">
        <title>Novel Mycoplasma species identified in domestic and wild animals.</title>
        <authorList>
            <person name="Volokhov D.V."/>
            <person name="Furtak V.A."/>
            <person name="Zagorodnyaya T.A."/>
        </authorList>
    </citation>
    <scope>NUCLEOTIDE SEQUENCE</scope>
    <source>
        <strain evidence="3">Oakley</strain>
    </source>
</reference>
<keyword evidence="1" id="KW-0472">Membrane</keyword>
<evidence type="ECO:0000259" key="2">
    <source>
        <dbReference type="Pfam" id="PF00561"/>
    </source>
</evidence>
<protein>
    <submittedName>
        <fullName evidence="3">Alpha/beta hydrolase</fullName>
    </submittedName>
</protein>
<dbReference type="EMBL" id="JAOVQM010000008">
    <property type="protein sequence ID" value="MCV2232686.1"/>
    <property type="molecule type" value="Genomic_DNA"/>
</dbReference>
<dbReference type="PRINTS" id="PR00111">
    <property type="entry name" value="ABHYDROLASE"/>
</dbReference>
<dbReference type="PANTHER" id="PTHR43689">
    <property type="entry name" value="HYDROLASE"/>
    <property type="match status" value="1"/>
</dbReference>
<keyword evidence="1" id="KW-0812">Transmembrane</keyword>
<evidence type="ECO:0000313" key="4">
    <source>
        <dbReference type="Proteomes" id="UP001177160"/>
    </source>
</evidence>
<evidence type="ECO:0000313" key="3">
    <source>
        <dbReference type="EMBL" id="MCV2232686.1"/>
    </source>
</evidence>
<dbReference type="PANTHER" id="PTHR43689:SF8">
    <property type="entry name" value="ALPHA_BETA-HYDROLASES SUPERFAMILY PROTEIN"/>
    <property type="match status" value="1"/>
</dbReference>
<dbReference type="Proteomes" id="UP001177160">
    <property type="component" value="Unassembled WGS sequence"/>
</dbReference>
<feature type="domain" description="AB hydrolase-1" evidence="2">
    <location>
        <begin position="72"/>
        <end position="306"/>
    </location>
</feature>
<sequence>MIKWLKIIGISFLVLLVVFILVFYRRDLSETHVKADYLTEYSHLINLEIESLEGTPLEIDIHYMDMGESTDPVILLFHGAFSSSHTFIPWAESLVEVGYRVLLMDLPYFGLSGAFEDDVTSYRRSAAVAFELLEALSIDAVHIGGNSLGGAVAWYFAGEYPLKTNSLILIDAVPPNLDTRNGNGFLRNPWVAGIVSQFTPRFLLKQILRSAYGDISKLDDETIDRYYNILRKKDTRKHILTTTQEDIEYDVERLEMITAPTYVMWGAKDTWISEIYSVIFVLSMDISNENTITLQGVGHLPMEEAPNSVSYYIEFLDRID</sequence>